<reference evidence="3" key="2">
    <citation type="journal article" date="2021" name="PeerJ">
        <title>Extensive microbial diversity within the chicken gut microbiome revealed by metagenomics and culture.</title>
        <authorList>
            <person name="Gilroy R."/>
            <person name="Ravi A."/>
            <person name="Getino M."/>
            <person name="Pursley I."/>
            <person name="Horton D.L."/>
            <person name="Alikhan N.F."/>
            <person name="Baker D."/>
            <person name="Gharbi K."/>
            <person name="Hall N."/>
            <person name="Watson M."/>
            <person name="Adriaenssens E.M."/>
            <person name="Foster-Nyarko E."/>
            <person name="Jarju S."/>
            <person name="Secka A."/>
            <person name="Antonio M."/>
            <person name="Oren A."/>
            <person name="Chaudhuri R.R."/>
            <person name="La Ragione R."/>
            <person name="Hildebrand F."/>
            <person name="Pallen M.J."/>
        </authorList>
    </citation>
    <scope>NUCLEOTIDE SEQUENCE</scope>
    <source>
        <strain evidence="3">10532</strain>
    </source>
</reference>
<dbReference type="Pfam" id="PF01128">
    <property type="entry name" value="IspD"/>
    <property type="match status" value="1"/>
</dbReference>
<dbReference type="PROSITE" id="PS01295">
    <property type="entry name" value="ISPD"/>
    <property type="match status" value="1"/>
</dbReference>
<keyword evidence="2 3" id="KW-0548">Nucleotidyltransferase</keyword>
<sequence>MKTFLKELSVAVLVPCAGSSSRLGLGLKKEYINVTPEQGDTVLYRALVPFFLASGCVIRCPRGEDKIFALVSVVVVIPPETGIPLDAVSKFSERERDKISFCAGGETRQKSVLNGLKYLCGVMPDVVLIHDGARPFVSKDLVIRVTENVVLYGASAPCTKVTDTVKAVGTDGFVSEHLKRDFLRAVQTPQGFLYKDIYEAHVKGDRQGFVATDDTELLELLGKKTFLCEGELGNIKITYPGDLDKLRERI</sequence>
<name>A0A9D9HNZ2_9SPIR</name>
<dbReference type="GO" id="GO:0050518">
    <property type="term" value="F:2-C-methyl-D-erythritol 4-phosphate cytidylyltransferase activity"/>
    <property type="evidence" value="ECO:0007669"/>
    <property type="project" value="TreeGrafter"/>
</dbReference>
<organism evidence="3 4">
    <name type="scientific">Candidatus Gallitreponema excrementavium</name>
    <dbReference type="NCBI Taxonomy" id="2840840"/>
    <lineage>
        <taxon>Bacteria</taxon>
        <taxon>Pseudomonadati</taxon>
        <taxon>Spirochaetota</taxon>
        <taxon>Spirochaetia</taxon>
        <taxon>Spirochaetales</taxon>
        <taxon>Candidatus Gallitreponema</taxon>
    </lineage>
</organism>
<dbReference type="Gene3D" id="3.90.550.10">
    <property type="entry name" value="Spore Coat Polysaccharide Biosynthesis Protein SpsA, Chain A"/>
    <property type="match status" value="1"/>
</dbReference>
<dbReference type="GO" id="GO:0008299">
    <property type="term" value="P:isoprenoid biosynthetic process"/>
    <property type="evidence" value="ECO:0007669"/>
    <property type="project" value="InterPro"/>
</dbReference>
<evidence type="ECO:0000256" key="2">
    <source>
        <dbReference type="ARBA" id="ARBA00022695"/>
    </source>
</evidence>
<dbReference type="EMBL" id="JADIMM010000056">
    <property type="protein sequence ID" value="MBO8457386.1"/>
    <property type="molecule type" value="Genomic_DNA"/>
</dbReference>
<comment type="caution">
    <text evidence="3">The sequence shown here is derived from an EMBL/GenBank/DDBJ whole genome shotgun (WGS) entry which is preliminary data.</text>
</comment>
<gene>
    <name evidence="3" type="ORF">IAA81_04060</name>
</gene>
<protein>
    <submittedName>
        <fullName evidence="3">2-C-methyl-D-erythritol 4-phosphate cytidylyltransferase</fullName>
    </submittedName>
</protein>
<evidence type="ECO:0000313" key="3">
    <source>
        <dbReference type="EMBL" id="MBO8457386.1"/>
    </source>
</evidence>
<proteinExistence type="predicted"/>
<dbReference type="SUPFAM" id="SSF53448">
    <property type="entry name" value="Nucleotide-diphospho-sugar transferases"/>
    <property type="match status" value="1"/>
</dbReference>
<evidence type="ECO:0000256" key="1">
    <source>
        <dbReference type="ARBA" id="ARBA00022679"/>
    </source>
</evidence>
<accession>A0A9D9HNZ2</accession>
<dbReference type="InterPro" id="IPR018294">
    <property type="entry name" value="ISPD_synthase_CS"/>
</dbReference>
<dbReference type="PANTHER" id="PTHR32125:SF4">
    <property type="entry name" value="2-C-METHYL-D-ERYTHRITOL 4-PHOSPHATE CYTIDYLYLTRANSFERASE, CHLOROPLASTIC"/>
    <property type="match status" value="1"/>
</dbReference>
<dbReference type="InterPro" id="IPR029044">
    <property type="entry name" value="Nucleotide-diphossugar_trans"/>
</dbReference>
<dbReference type="InterPro" id="IPR034683">
    <property type="entry name" value="IspD/TarI"/>
</dbReference>
<dbReference type="AlphaFoldDB" id="A0A9D9HNZ2"/>
<reference evidence="3" key="1">
    <citation type="submission" date="2020-10" db="EMBL/GenBank/DDBJ databases">
        <authorList>
            <person name="Gilroy R."/>
        </authorList>
    </citation>
    <scope>NUCLEOTIDE SEQUENCE</scope>
    <source>
        <strain evidence="3">10532</strain>
    </source>
</reference>
<dbReference type="InterPro" id="IPR050088">
    <property type="entry name" value="IspD/TarI_cytidylyltransf_bact"/>
</dbReference>
<dbReference type="PANTHER" id="PTHR32125">
    <property type="entry name" value="2-C-METHYL-D-ERYTHRITOL 4-PHOSPHATE CYTIDYLYLTRANSFERASE, CHLOROPLASTIC"/>
    <property type="match status" value="1"/>
</dbReference>
<dbReference type="Proteomes" id="UP000823638">
    <property type="component" value="Unassembled WGS sequence"/>
</dbReference>
<keyword evidence="1" id="KW-0808">Transferase</keyword>
<evidence type="ECO:0000313" key="4">
    <source>
        <dbReference type="Proteomes" id="UP000823638"/>
    </source>
</evidence>
<dbReference type="CDD" id="cd02516">
    <property type="entry name" value="CDP-ME_synthetase"/>
    <property type="match status" value="1"/>
</dbReference>